<dbReference type="Proteomes" id="UP000240883">
    <property type="component" value="Unassembled WGS sequence"/>
</dbReference>
<dbReference type="GO" id="GO:0098552">
    <property type="term" value="C:side of membrane"/>
    <property type="evidence" value="ECO:0007669"/>
    <property type="project" value="UniProtKB-KW"/>
</dbReference>
<feature type="signal peptide" evidence="9">
    <location>
        <begin position="1"/>
        <end position="20"/>
    </location>
</feature>
<evidence type="ECO:0000313" key="13">
    <source>
        <dbReference type="Proteomes" id="UP000240883"/>
    </source>
</evidence>
<evidence type="ECO:0000256" key="3">
    <source>
        <dbReference type="ARBA" id="ARBA00022622"/>
    </source>
</evidence>
<dbReference type="EMBL" id="KZ678141">
    <property type="protein sequence ID" value="PSN62635.1"/>
    <property type="molecule type" value="Genomic_DNA"/>
</dbReference>
<dbReference type="GO" id="GO:0031505">
    <property type="term" value="P:fungal-type cell wall organization"/>
    <property type="evidence" value="ECO:0007669"/>
    <property type="project" value="TreeGrafter"/>
</dbReference>
<dbReference type="Gene3D" id="1.20.58.1040">
    <property type="match status" value="1"/>
</dbReference>
<dbReference type="InterPro" id="IPR012946">
    <property type="entry name" value="X8"/>
</dbReference>
<dbReference type="GO" id="GO:0042124">
    <property type="term" value="F:1,3-beta-glucanosyltransferase activity"/>
    <property type="evidence" value="ECO:0007669"/>
    <property type="project" value="TreeGrafter"/>
</dbReference>
<evidence type="ECO:0000256" key="8">
    <source>
        <dbReference type="ARBA" id="ARBA00023288"/>
    </source>
</evidence>
<dbReference type="SUPFAM" id="SSF51445">
    <property type="entry name" value="(Trans)glycosidases"/>
    <property type="match status" value="1"/>
</dbReference>
<keyword evidence="5 9" id="KW-0472">Membrane</keyword>
<dbReference type="OrthoDB" id="421038at2759"/>
<evidence type="ECO:0000256" key="7">
    <source>
        <dbReference type="ARBA" id="ARBA00023180"/>
    </source>
</evidence>
<dbReference type="AlphaFoldDB" id="A0A2T2NB16"/>
<evidence type="ECO:0000256" key="9">
    <source>
        <dbReference type="RuleBase" id="RU361209"/>
    </source>
</evidence>
<organism evidence="12 13">
    <name type="scientific">Corynespora cassiicola Philippines</name>
    <dbReference type="NCBI Taxonomy" id="1448308"/>
    <lineage>
        <taxon>Eukaryota</taxon>
        <taxon>Fungi</taxon>
        <taxon>Dikarya</taxon>
        <taxon>Ascomycota</taxon>
        <taxon>Pezizomycotina</taxon>
        <taxon>Dothideomycetes</taxon>
        <taxon>Pleosporomycetidae</taxon>
        <taxon>Pleosporales</taxon>
        <taxon>Corynesporascaceae</taxon>
        <taxon>Corynespora</taxon>
    </lineage>
</organism>
<feature type="domain" description="X8" evidence="11">
    <location>
        <begin position="379"/>
        <end position="469"/>
    </location>
</feature>
<comment type="subcellular location">
    <subcellularLocation>
        <location evidence="1 9">Cell membrane</location>
        <topology evidence="1 9">Lipid-anchor</topology>
        <topology evidence="1 9">GPI-anchor</topology>
    </subcellularLocation>
</comment>
<dbReference type="PANTHER" id="PTHR31468:SF2">
    <property type="entry name" value="1,3-BETA-GLUCANOSYLTRANSFERASE GAS1"/>
    <property type="match status" value="1"/>
</dbReference>
<dbReference type="Pfam" id="PF07983">
    <property type="entry name" value="X8"/>
    <property type="match status" value="1"/>
</dbReference>
<dbReference type="InterPro" id="IPR004886">
    <property type="entry name" value="Glucanosyltransferase"/>
</dbReference>
<keyword evidence="13" id="KW-1185">Reference proteome</keyword>
<dbReference type="EC" id="2.4.1.-" evidence="9"/>
<dbReference type="STRING" id="1448308.A0A2T2NB16"/>
<reference evidence="12 13" key="1">
    <citation type="journal article" date="2018" name="Front. Microbiol.">
        <title>Genome-Wide Analysis of Corynespora cassiicola Leaf Fall Disease Putative Effectors.</title>
        <authorList>
            <person name="Lopez D."/>
            <person name="Ribeiro S."/>
            <person name="Label P."/>
            <person name="Fumanal B."/>
            <person name="Venisse J.S."/>
            <person name="Kohler A."/>
            <person name="de Oliveira R.R."/>
            <person name="Labutti K."/>
            <person name="Lipzen A."/>
            <person name="Lail K."/>
            <person name="Bauer D."/>
            <person name="Ohm R.A."/>
            <person name="Barry K.W."/>
            <person name="Spatafora J."/>
            <person name="Grigoriev I.V."/>
            <person name="Martin F.M."/>
            <person name="Pujade-Renaud V."/>
        </authorList>
    </citation>
    <scope>NUCLEOTIDE SEQUENCE [LARGE SCALE GENOMIC DNA]</scope>
    <source>
        <strain evidence="12 13">Philippines</strain>
    </source>
</reference>
<gene>
    <name evidence="12" type="ORF">BS50DRAFT_577546</name>
</gene>
<evidence type="ECO:0000313" key="12">
    <source>
        <dbReference type="EMBL" id="PSN62635.1"/>
    </source>
</evidence>
<evidence type="ECO:0000256" key="1">
    <source>
        <dbReference type="ARBA" id="ARBA00004609"/>
    </source>
</evidence>
<evidence type="ECO:0000256" key="4">
    <source>
        <dbReference type="ARBA" id="ARBA00022729"/>
    </source>
</evidence>
<feature type="compositionally biased region" description="Low complexity" evidence="10">
    <location>
        <begin position="479"/>
        <end position="501"/>
    </location>
</feature>
<evidence type="ECO:0000259" key="11">
    <source>
        <dbReference type="SMART" id="SM00768"/>
    </source>
</evidence>
<feature type="chain" id="PRO_5015375209" description="1,3-beta-glucanosyltransferase" evidence="9">
    <location>
        <begin position="21"/>
        <end position="535"/>
    </location>
</feature>
<keyword evidence="8 9" id="KW-0449">Lipoprotein</keyword>
<keyword evidence="3 9" id="KW-0336">GPI-anchor</keyword>
<dbReference type="Pfam" id="PF03198">
    <property type="entry name" value="Glyco_hydro_72"/>
    <property type="match status" value="1"/>
</dbReference>
<dbReference type="InterPro" id="IPR017853">
    <property type="entry name" value="GH"/>
</dbReference>
<keyword evidence="7" id="KW-0325">Glycoprotein</keyword>
<evidence type="ECO:0000256" key="6">
    <source>
        <dbReference type="ARBA" id="ARBA00023157"/>
    </source>
</evidence>
<accession>A0A2T2NB16</accession>
<name>A0A2T2NB16_CORCC</name>
<dbReference type="Gene3D" id="3.20.20.80">
    <property type="entry name" value="Glycosidases"/>
    <property type="match status" value="1"/>
</dbReference>
<feature type="region of interest" description="Disordered" evidence="10">
    <location>
        <begin position="478"/>
        <end position="501"/>
    </location>
</feature>
<keyword evidence="4 9" id="KW-0732">Signal</keyword>
<proteinExistence type="inferred from homology"/>
<dbReference type="PANTHER" id="PTHR31468">
    <property type="entry name" value="1,3-BETA-GLUCANOSYLTRANSFERASE GAS1"/>
    <property type="match status" value="1"/>
</dbReference>
<evidence type="ECO:0000256" key="5">
    <source>
        <dbReference type="ARBA" id="ARBA00023136"/>
    </source>
</evidence>
<dbReference type="GO" id="GO:0005886">
    <property type="term" value="C:plasma membrane"/>
    <property type="evidence" value="ECO:0007669"/>
    <property type="project" value="UniProtKB-SubCell"/>
</dbReference>
<evidence type="ECO:0000256" key="2">
    <source>
        <dbReference type="ARBA" id="ARBA00007528"/>
    </source>
</evidence>
<keyword evidence="9 12" id="KW-0808">Transferase</keyword>
<evidence type="ECO:0000256" key="10">
    <source>
        <dbReference type="SAM" id="MobiDB-lite"/>
    </source>
</evidence>
<dbReference type="SMART" id="SM00768">
    <property type="entry name" value="X8"/>
    <property type="match status" value="1"/>
</dbReference>
<keyword evidence="6" id="KW-1015">Disulfide bond</keyword>
<protein>
    <recommendedName>
        <fullName evidence="9">1,3-beta-glucanosyltransferase</fullName>
        <ecNumber evidence="9">2.4.1.-</ecNumber>
    </recommendedName>
</protein>
<dbReference type="FunFam" id="3.20.20.80:FF:000038">
    <property type="entry name" value="1,3-beta-glucanosyltransferase"/>
    <property type="match status" value="1"/>
</dbReference>
<sequence>MKAFTVAAAATALLASSVNAAIDPIVIKGSKFFYKTNGTQFFMKGVAYQQEINSNTTQSKTIKYQDPLSDTTACKRDIEYLKKVQTNTIRVYAINPDEDHDDCMTALADAGIYVVADLSEPGNSINRDDPGWTTSLYDRYTKVVDVMAKYDNTLGFFAGNEVSNQPNNTMASAFVKAAVRDTKAYIKSKNYRSIGVGYATNDDADIRENLANFFDCGNSSDAIDFWGYNIYSWCGDSSFTKSGFDVRTKEFEKYNVPVFFAEYGCNTPRPRLFTEVGALYGKQMTGVWSGGIVYMYFEEANEFGLASIEDGKVKTNEDFDNLSSEIAKATPSGVKMSDYSPTNTAAASCPSVNSEWGAAATPLPPTANAQLCSCMMDTLSCTVADDVDEDDFGDLFGTVCGYSDGEYCAGINKNFTSGPYGAYGMCESKEQLAFALNAYAKANPNGGCDFKGSATSKAAAATTAASCGALMKQAGEDGTGTVTSSPSSTGGTAAGAAGSTGAAPGLSVPRFDGSLLGLSIYILGAAASGMAMVLL</sequence>
<dbReference type="GO" id="GO:0071970">
    <property type="term" value="P:fungal-type cell wall (1-&gt;3)-beta-D-glucan biosynthetic process"/>
    <property type="evidence" value="ECO:0007669"/>
    <property type="project" value="TreeGrafter"/>
</dbReference>
<comment type="similarity">
    <text evidence="2 9">Belongs to the glycosyl hydrolase 72 family.</text>
</comment>
<comment type="function">
    <text evidence="9">Splits internally a 1,3-beta-glucan molecule and transfers the newly generated reducing end (the donor) to the non-reducing end of another 1,3-beta-glucan molecule (the acceptor) forming a 1,3-beta linkage, resulting in the elongation of 1,3-beta-glucan chains in the cell wall.</text>
</comment>